<dbReference type="AlphaFoldDB" id="A0A8H5IJE9"/>
<accession>A0A8H5IJE9</accession>
<reference evidence="2 3" key="1">
    <citation type="submission" date="2020-05" db="EMBL/GenBank/DDBJ databases">
        <title>Identification and distribution of gene clusters putatively required for synthesis of sphingolipid metabolism inhibitors in phylogenetically diverse species of the filamentous fungus Fusarium.</title>
        <authorList>
            <person name="Kim H.-S."/>
            <person name="Busman M."/>
            <person name="Brown D.W."/>
            <person name="Divon H."/>
            <person name="Uhlig S."/>
            <person name="Proctor R.H."/>
        </authorList>
    </citation>
    <scope>NUCLEOTIDE SEQUENCE [LARGE SCALE GENOMIC DNA]</scope>
    <source>
        <strain evidence="2 3">NRRL 53147</strain>
    </source>
</reference>
<dbReference type="EMBL" id="JAAOAM010000240">
    <property type="protein sequence ID" value="KAF5536990.1"/>
    <property type="molecule type" value="Genomic_DNA"/>
</dbReference>
<dbReference type="PANTHER" id="PTHR35910:SF1">
    <property type="entry name" value="2EXR DOMAIN-CONTAINING PROTEIN"/>
    <property type="match status" value="1"/>
</dbReference>
<dbReference type="PANTHER" id="PTHR35910">
    <property type="entry name" value="2EXR DOMAIN-CONTAINING PROTEIN"/>
    <property type="match status" value="1"/>
</dbReference>
<evidence type="ECO:0000313" key="3">
    <source>
        <dbReference type="Proteomes" id="UP000522262"/>
    </source>
</evidence>
<name>A0A8H5IJE9_9HYPO</name>
<dbReference type="InterPro" id="IPR045518">
    <property type="entry name" value="2EXR"/>
</dbReference>
<comment type="caution">
    <text evidence="2">The sequence shown here is derived from an EMBL/GenBank/DDBJ whole genome shotgun (WGS) entry which is preliminary data.</text>
</comment>
<evidence type="ECO:0000313" key="2">
    <source>
        <dbReference type="EMBL" id="KAF5536990.1"/>
    </source>
</evidence>
<dbReference type="Pfam" id="PF20150">
    <property type="entry name" value="2EXR"/>
    <property type="match status" value="1"/>
</dbReference>
<keyword evidence="3" id="KW-1185">Reference proteome</keyword>
<sequence>MATEFHLFSALPTELRHEIWNLAIRPKEPGVHIFRVYGNHWDHQAPEAVRFSYHEDRFRGWGLAVPLPHEDAACANKPSARIFPRPRSIKFGRVCIPEPVMGYYISGGAPLYFTMNPLEDLLILRSDSSEFYLEKNELALSFSSSQFGIEYEADWGRQLYEYNHGRGECPAFDELSNLYDTWNFRCLLLVDYNLKRKANAPPYDGLCFNAGDRRLIWVDFSDENDRNHWEYIEPVPDEDEKSSFAFAEQLHACFEEMQERLQIWKDAIRPRLPAAHFVRVRGSDVPDRPQNTILFKRDLRVDQQLSHSDCIAIQSWSRYLDGNDHGSDFDISAYLIDAGLWTACRESRLMMQESFLYREWHYGPWVGYHISGGAPLYITIRSNDLVILQPDELSLGSFDDETLGRLHELEHIGIEYRPEWGMARYEEDEESEQAFGFADILRFADVMRYATCVWLIDHNLRRKADAPPYVEGCTTLHWVTRDVSFWAADRKFSSIDLENKNEDPLTHWEYINPVADGDHQKSSLHFADRMHKEYGNRYIRMQTDGPRFGLLGWDHL</sequence>
<organism evidence="2 3">
    <name type="scientific">Fusarium mexicanum</name>
    <dbReference type="NCBI Taxonomy" id="751941"/>
    <lineage>
        <taxon>Eukaryota</taxon>
        <taxon>Fungi</taxon>
        <taxon>Dikarya</taxon>
        <taxon>Ascomycota</taxon>
        <taxon>Pezizomycotina</taxon>
        <taxon>Sordariomycetes</taxon>
        <taxon>Hypocreomycetidae</taxon>
        <taxon>Hypocreales</taxon>
        <taxon>Nectriaceae</taxon>
        <taxon>Fusarium</taxon>
        <taxon>Fusarium fujikuroi species complex</taxon>
    </lineage>
</organism>
<feature type="domain" description="2EXR" evidence="1">
    <location>
        <begin position="5"/>
        <end position="38"/>
    </location>
</feature>
<evidence type="ECO:0000259" key="1">
    <source>
        <dbReference type="Pfam" id="PF20150"/>
    </source>
</evidence>
<protein>
    <recommendedName>
        <fullName evidence="1">2EXR domain-containing protein</fullName>
    </recommendedName>
</protein>
<gene>
    <name evidence="2" type="ORF">FMEXI_10126</name>
</gene>
<proteinExistence type="predicted"/>
<dbReference type="Proteomes" id="UP000522262">
    <property type="component" value="Unassembled WGS sequence"/>
</dbReference>